<protein>
    <submittedName>
        <fullName evidence="5">Antiterminator Q family protein</fullName>
    </submittedName>
</protein>
<evidence type="ECO:0000313" key="5">
    <source>
        <dbReference type="EMBL" id="MFC0178981.1"/>
    </source>
</evidence>
<gene>
    <name evidence="5" type="ORF">ACFFIT_02540</name>
</gene>
<organism evidence="5 6">
    <name type="scientific">Thorsellia kenyensis</name>
    <dbReference type="NCBI Taxonomy" id="1549888"/>
    <lineage>
        <taxon>Bacteria</taxon>
        <taxon>Pseudomonadati</taxon>
        <taxon>Pseudomonadota</taxon>
        <taxon>Gammaproteobacteria</taxon>
        <taxon>Enterobacterales</taxon>
        <taxon>Thorselliaceae</taxon>
        <taxon>Thorsellia</taxon>
    </lineage>
</organism>
<keyword evidence="3" id="KW-0238">DNA-binding</keyword>
<dbReference type="Pfam" id="PF06530">
    <property type="entry name" value="Phage_antitermQ"/>
    <property type="match status" value="1"/>
</dbReference>
<dbReference type="EMBL" id="JBHLXE010000027">
    <property type="protein sequence ID" value="MFC0178981.1"/>
    <property type="molecule type" value="Genomic_DNA"/>
</dbReference>
<keyword evidence="4" id="KW-0804">Transcription</keyword>
<dbReference type="RefSeq" id="WP_385876077.1">
    <property type="nucleotide sequence ID" value="NZ_JBHLXE010000027.1"/>
</dbReference>
<name>A0ABV6C9S0_9GAMM</name>
<proteinExistence type="inferred from homology"/>
<accession>A0ABV6C9S0</accession>
<dbReference type="InterPro" id="IPR010534">
    <property type="entry name" value="Phage_933W_GpQ"/>
</dbReference>
<evidence type="ECO:0000256" key="3">
    <source>
        <dbReference type="ARBA" id="ARBA00023125"/>
    </source>
</evidence>
<sequence length="142" mass="16961">MEKLTPEQTQEIENLMETWGAWVYSGRLEKREVSMLGQLMARVNPQKYQNRPMCDDDTGLLIDEIMQEIKIESEPAFEFLVNYYVYLASNTQVAIRYYRKTDKSGKRPCLRTYYYVANRVLDEYRLKIHKRFNQLKSLQKTG</sequence>
<dbReference type="Proteomes" id="UP001589758">
    <property type="component" value="Unassembled WGS sequence"/>
</dbReference>
<comment type="similarity">
    <text evidence="1">Belongs to the phage antitermination Q type 1 family.</text>
</comment>
<comment type="caution">
    <text evidence="5">The sequence shown here is derived from an EMBL/GenBank/DDBJ whole genome shotgun (WGS) entry which is preliminary data.</text>
</comment>
<evidence type="ECO:0000256" key="2">
    <source>
        <dbReference type="ARBA" id="ARBA00023015"/>
    </source>
</evidence>
<reference evidence="5 6" key="1">
    <citation type="submission" date="2024-09" db="EMBL/GenBank/DDBJ databases">
        <authorList>
            <person name="Sun Q."/>
            <person name="Mori K."/>
        </authorList>
    </citation>
    <scope>NUCLEOTIDE SEQUENCE [LARGE SCALE GENOMIC DNA]</scope>
    <source>
        <strain evidence="5 6">CCM 8545</strain>
    </source>
</reference>
<evidence type="ECO:0000256" key="4">
    <source>
        <dbReference type="ARBA" id="ARBA00023163"/>
    </source>
</evidence>
<evidence type="ECO:0000313" key="6">
    <source>
        <dbReference type="Proteomes" id="UP001589758"/>
    </source>
</evidence>
<keyword evidence="2" id="KW-0805">Transcription regulation</keyword>
<keyword evidence="6" id="KW-1185">Reference proteome</keyword>
<evidence type="ECO:0000256" key="1">
    <source>
        <dbReference type="ARBA" id="ARBA00010234"/>
    </source>
</evidence>